<dbReference type="Pfam" id="PF07521">
    <property type="entry name" value="RMMBL"/>
    <property type="match status" value="1"/>
</dbReference>
<dbReference type="EMBL" id="LCLS01000033">
    <property type="protein sequence ID" value="KKU20645.1"/>
    <property type="molecule type" value="Genomic_DNA"/>
</dbReference>
<dbReference type="SMART" id="SM01027">
    <property type="entry name" value="Beta-Casp"/>
    <property type="match status" value="1"/>
</dbReference>
<dbReference type="GO" id="GO:0004521">
    <property type="term" value="F:RNA endonuclease activity"/>
    <property type="evidence" value="ECO:0007669"/>
    <property type="project" value="TreeGrafter"/>
</dbReference>
<reference evidence="4 5" key="1">
    <citation type="journal article" date="2015" name="Nature">
        <title>rRNA introns, odd ribosomes, and small enigmatic genomes across a large radiation of phyla.</title>
        <authorList>
            <person name="Brown C.T."/>
            <person name="Hug L.A."/>
            <person name="Thomas B.C."/>
            <person name="Sharon I."/>
            <person name="Castelle C.J."/>
            <person name="Singh A."/>
            <person name="Wilkins M.J."/>
            <person name="Williams K.H."/>
            <person name="Banfield J.F."/>
        </authorList>
    </citation>
    <scope>NUCLEOTIDE SEQUENCE [LARGE SCALE GENOMIC DNA]</scope>
</reference>
<comment type="caution">
    <text evidence="4">The sequence shown here is derived from an EMBL/GenBank/DDBJ whole genome shotgun (WGS) entry which is preliminary data.</text>
</comment>
<organism evidence="4 5">
    <name type="scientific">Candidatus Nomurabacteria bacterium GW2011_GWA1_46_11</name>
    <dbReference type="NCBI Taxonomy" id="1618732"/>
    <lineage>
        <taxon>Bacteria</taxon>
        <taxon>Candidatus Nomuraibacteriota</taxon>
    </lineage>
</organism>
<evidence type="ECO:0000256" key="1">
    <source>
        <dbReference type="ARBA" id="ARBA00022801"/>
    </source>
</evidence>
<evidence type="ECO:0000259" key="3">
    <source>
        <dbReference type="SMART" id="SM01027"/>
    </source>
</evidence>
<evidence type="ECO:0000313" key="4">
    <source>
        <dbReference type="EMBL" id="KKU20645.1"/>
    </source>
</evidence>
<dbReference type="Pfam" id="PF16661">
    <property type="entry name" value="Lactamase_B_6"/>
    <property type="match status" value="1"/>
</dbReference>
<dbReference type="InterPro" id="IPR050698">
    <property type="entry name" value="MBL"/>
</dbReference>
<protein>
    <recommendedName>
        <fullName evidence="6">RNA-metabolising metallo-beta-lactamase</fullName>
    </recommendedName>
</protein>
<dbReference type="Gene3D" id="3.60.15.10">
    <property type="entry name" value="Ribonuclease Z/Hydroxyacylglutathione hydrolase-like"/>
    <property type="match status" value="1"/>
</dbReference>
<evidence type="ECO:0008006" key="6">
    <source>
        <dbReference type="Google" id="ProtNLM"/>
    </source>
</evidence>
<dbReference type="AlphaFoldDB" id="A0A0G1RIB2"/>
<dbReference type="Proteomes" id="UP000034107">
    <property type="component" value="Unassembled WGS sequence"/>
</dbReference>
<dbReference type="Pfam" id="PF10996">
    <property type="entry name" value="Beta-Casp"/>
    <property type="match status" value="1"/>
</dbReference>
<dbReference type="InterPro" id="IPR036866">
    <property type="entry name" value="RibonucZ/Hydroxyglut_hydro"/>
</dbReference>
<dbReference type="PATRIC" id="fig|1618732.3.peg.870"/>
<dbReference type="InterPro" id="IPR001279">
    <property type="entry name" value="Metallo-B-lactamas"/>
</dbReference>
<gene>
    <name evidence="4" type="ORF">UX31_C0033G0003</name>
</gene>
<keyword evidence="1" id="KW-0378">Hydrolase</keyword>
<dbReference type="CDD" id="cd16295">
    <property type="entry name" value="TTHA0252-CPSF-like_MBL-fold"/>
    <property type="match status" value="1"/>
</dbReference>
<dbReference type="InterPro" id="IPR011108">
    <property type="entry name" value="RMMBL"/>
</dbReference>
<dbReference type="SUPFAM" id="SSF56281">
    <property type="entry name" value="Metallo-hydrolase/oxidoreductase"/>
    <property type="match status" value="1"/>
</dbReference>
<dbReference type="PANTHER" id="PTHR11203">
    <property type="entry name" value="CLEAVAGE AND POLYADENYLATION SPECIFICITY FACTOR FAMILY MEMBER"/>
    <property type="match status" value="1"/>
</dbReference>
<dbReference type="SMART" id="SM00849">
    <property type="entry name" value="Lactamase_B"/>
    <property type="match status" value="1"/>
</dbReference>
<feature type="domain" description="Metallo-beta-lactamase" evidence="2">
    <location>
        <begin position="17"/>
        <end position="226"/>
    </location>
</feature>
<dbReference type="GO" id="GO:0016787">
    <property type="term" value="F:hydrolase activity"/>
    <property type="evidence" value="ECO:0007669"/>
    <property type="project" value="UniProtKB-KW"/>
</dbReference>
<sequence>MQEKATITFHGGTGSVTGANFLLEIGGKRILVDCGLTQGYKVADDVNWDPFPYDPKSIDALFISHGHVDHIGRIPKLIAEGFRGQIYSTKPTRGIALPMLEDTAGILNHNTDLGLDKIYTEENINLAFSRWTGFEYREKISLTPELEATFFNAGHILGSAMILFSYRGKNILFTGDLGNSPSPLLPDVDKVADVDYLIMESVYGDRNHESRESRRLKLAQVIQDNHKRRGTLIIPTFSLERSQELMFELDSLLENERIPVMPIFFDSPLAIRLTDVFKQYKNYFNKTAQKAISPGKYLFDFPGLHNTLKTEESKMIVEVPNPKIVIAGSGMSTGGRVVHHEKHYLPDSNNTLLLTGYQAVGTPGRMIEEGVKKVHITGEDVVIRAHIEKISGYSGHMDSDGLLNFVSDMTESLKKVYVVMGEPKSSMFLVQKIRDNLALPAFAPERGQSVTLPL</sequence>
<proteinExistence type="predicted"/>
<evidence type="ECO:0000259" key="2">
    <source>
        <dbReference type="SMART" id="SM00849"/>
    </source>
</evidence>
<feature type="domain" description="Beta-Casp" evidence="3">
    <location>
        <begin position="242"/>
        <end position="367"/>
    </location>
</feature>
<dbReference type="PANTHER" id="PTHR11203:SF37">
    <property type="entry name" value="INTEGRATOR COMPLEX SUBUNIT 11"/>
    <property type="match status" value="1"/>
</dbReference>
<dbReference type="Gene3D" id="3.40.50.10890">
    <property type="match status" value="1"/>
</dbReference>
<name>A0A0G1RIB2_9BACT</name>
<evidence type="ECO:0000313" key="5">
    <source>
        <dbReference type="Proteomes" id="UP000034107"/>
    </source>
</evidence>
<dbReference type="InterPro" id="IPR022712">
    <property type="entry name" value="Beta_Casp"/>
</dbReference>
<accession>A0A0G1RIB2</accession>